<name>A0A821QT09_9NEOP</name>
<proteinExistence type="predicted"/>
<feature type="compositionally biased region" description="Basic and acidic residues" evidence="1">
    <location>
        <begin position="59"/>
        <end position="74"/>
    </location>
</feature>
<evidence type="ECO:0000256" key="1">
    <source>
        <dbReference type="SAM" id="MobiDB-lite"/>
    </source>
</evidence>
<dbReference type="OrthoDB" id="7367416at2759"/>
<protein>
    <submittedName>
        <fullName evidence="2">Uncharacterized protein</fullName>
    </submittedName>
</protein>
<sequence length="94" mass="10660">MNLCQAGPSSPPADFPSPFDPDALPLASGAINECNNETIETSVSAEIPSPYKRHFYYKKNKEEPDRKRSTKERMPSIVSEHLCQEYFKKKLAKK</sequence>
<dbReference type="EMBL" id="CAJOBZ010000009">
    <property type="protein sequence ID" value="CAF4828033.1"/>
    <property type="molecule type" value="Genomic_DNA"/>
</dbReference>
<evidence type="ECO:0000313" key="2">
    <source>
        <dbReference type="EMBL" id="CAF4828033.1"/>
    </source>
</evidence>
<organism evidence="2 3">
    <name type="scientific">Pieris macdunnoughi</name>
    <dbReference type="NCBI Taxonomy" id="345717"/>
    <lineage>
        <taxon>Eukaryota</taxon>
        <taxon>Metazoa</taxon>
        <taxon>Ecdysozoa</taxon>
        <taxon>Arthropoda</taxon>
        <taxon>Hexapoda</taxon>
        <taxon>Insecta</taxon>
        <taxon>Pterygota</taxon>
        <taxon>Neoptera</taxon>
        <taxon>Endopterygota</taxon>
        <taxon>Lepidoptera</taxon>
        <taxon>Glossata</taxon>
        <taxon>Ditrysia</taxon>
        <taxon>Papilionoidea</taxon>
        <taxon>Pieridae</taxon>
        <taxon>Pierinae</taxon>
        <taxon>Pieris</taxon>
    </lineage>
</organism>
<accession>A0A821QT09</accession>
<dbReference type="AlphaFoldDB" id="A0A821QT09"/>
<keyword evidence="3" id="KW-1185">Reference proteome</keyword>
<feature type="compositionally biased region" description="Pro residues" evidence="1">
    <location>
        <begin position="9"/>
        <end position="19"/>
    </location>
</feature>
<reference evidence="2" key="1">
    <citation type="submission" date="2021-02" db="EMBL/GenBank/DDBJ databases">
        <authorList>
            <person name="Steward A R."/>
        </authorList>
    </citation>
    <scope>NUCLEOTIDE SEQUENCE</scope>
</reference>
<dbReference type="Proteomes" id="UP000663880">
    <property type="component" value="Unassembled WGS sequence"/>
</dbReference>
<feature type="region of interest" description="Disordered" evidence="1">
    <location>
        <begin position="56"/>
        <end position="76"/>
    </location>
</feature>
<comment type="caution">
    <text evidence="2">The sequence shown here is derived from an EMBL/GenBank/DDBJ whole genome shotgun (WGS) entry which is preliminary data.</text>
</comment>
<evidence type="ECO:0000313" key="3">
    <source>
        <dbReference type="Proteomes" id="UP000663880"/>
    </source>
</evidence>
<feature type="region of interest" description="Disordered" evidence="1">
    <location>
        <begin position="1"/>
        <end position="22"/>
    </location>
</feature>
<gene>
    <name evidence="2" type="ORF">PMACD_LOCUS5051</name>
</gene>